<evidence type="ECO:0000256" key="2">
    <source>
        <dbReference type="ARBA" id="ARBA00022553"/>
    </source>
</evidence>
<keyword evidence="4" id="KW-0732">Signal</keyword>
<evidence type="ECO:0000313" key="6">
    <source>
        <dbReference type="EMBL" id="QWG08303.1"/>
    </source>
</evidence>
<dbReference type="RefSeq" id="WP_144072224.1">
    <property type="nucleotide sequence ID" value="NZ_CP076128.1"/>
</dbReference>
<evidence type="ECO:0000256" key="3">
    <source>
        <dbReference type="ARBA" id="ARBA00023180"/>
    </source>
</evidence>
<protein>
    <submittedName>
        <fullName evidence="6">SMP-30/gluconolactonase/LRE family protein</fullName>
    </submittedName>
</protein>
<keyword evidence="2" id="KW-0597">Phosphoprotein</keyword>
<keyword evidence="7" id="KW-1185">Reference proteome</keyword>
<reference evidence="6 7" key="1">
    <citation type="submission" date="2021-05" db="EMBL/GenBank/DDBJ databases">
        <title>Comparative genomic studies on the polysaccharide-degrading batcterial strains of the Flammeovirga genus.</title>
        <authorList>
            <person name="Zewei F."/>
            <person name="Zheng Z."/>
            <person name="Yu L."/>
            <person name="Ruyue G."/>
            <person name="Yanhong M."/>
            <person name="Yuanyuan C."/>
            <person name="Jingyan G."/>
            <person name="Wenjun H."/>
        </authorList>
    </citation>
    <scope>NUCLEOTIDE SEQUENCE [LARGE SCALE GENOMIC DNA]</scope>
    <source>
        <strain evidence="6 7">YS10</strain>
    </source>
</reference>
<evidence type="ECO:0000259" key="5">
    <source>
        <dbReference type="Pfam" id="PF03088"/>
    </source>
</evidence>
<feature type="domain" description="Strictosidine synthase conserved region" evidence="5">
    <location>
        <begin position="155"/>
        <end position="243"/>
    </location>
</feature>
<sequence>MKQLKNTLLSLSFLFISSFMLQACSLKPLAWTPPEKPKLEGNLSVNNLLQSTEWIDLQGWVGPEDIAIDKKGNLYCGVHISNTNFDEGRILKIDTSGKVSIFCNTNSWVTGLVFDKNQQLIACDQKRGIISVSPKGKITVLASKDEYGRPFLIPNDVDIDDDGIIYFSSTSSKMKFSKKNARKLLMEVKADGGLFSYDPSTKKVKTLIDGTYFGNGVAVSKNNDFVLMIDLTKYRVMKYWVTGEHKGKTEIFIDNLPGIPNGISKRKDGSFWVGFSTRRSDILDKIQPNKTLKKIIYSTPMWLQPKQEAFGMLMHLSSEGDIIKTYYDTTGTIVSEASSVEEHNGYLYIGGDLTNHIGKYPLPKQP</sequence>
<dbReference type="Gene3D" id="2.120.10.30">
    <property type="entry name" value="TolB, C-terminal domain"/>
    <property type="match status" value="1"/>
</dbReference>
<gene>
    <name evidence="6" type="ORF">KM029_05035</name>
</gene>
<comment type="similarity">
    <text evidence="1">Belongs to the strictosidine synthase family.</text>
</comment>
<dbReference type="PROSITE" id="PS51257">
    <property type="entry name" value="PROKAR_LIPOPROTEIN"/>
    <property type="match status" value="1"/>
</dbReference>
<feature type="chain" id="PRO_5045973472" evidence="4">
    <location>
        <begin position="24"/>
        <end position="366"/>
    </location>
</feature>
<keyword evidence="3" id="KW-0325">Glycoprotein</keyword>
<dbReference type="Pfam" id="PF03088">
    <property type="entry name" value="Str_synth"/>
    <property type="match status" value="1"/>
</dbReference>
<dbReference type="PANTHER" id="PTHR10426">
    <property type="entry name" value="STRICTOSIDINE SYNTHASE-RELATED"/>
    <property type="match status" value="1"/>
</dbReference>
<dbReference type="Pfam" id="PF20067">
    <property type="entry name" value="SSL_N"/>
    <property type="match status" value="1"/>
</dbReference>
<dbReference type="Proteomes" id="UP000682802">
    <property type="component" value="Chromosome 1"/>
</dbReference>
<dbReference type="SUPFAM" id="SSF63829">
    <property type="entry name" value="Calcium-dependent phosphotriesterase"/>
    <property type="match status" value="1"/>
</dbReference>
<evidence type="ECO:0000256" key="1">
    <source>
        <dbReference type="ARBA" id="ARBA00009191"/>
    </source>
</evidence>
<dbReference type="InterPro" id="IPR011042">
    <property type="entry name" value="6-blade_b-propeller_TolB-like"/>
</dbReference>
<accession>A0ABX8GY88</accession>
<proteinExistence type="inferred from homology"/>
<feature type="signal peptide" evidence="4">
    <location>
        <begin position="1"/>
        <end position="23"/>
    </location>
</feature>
<dbReference type="InterPro" id="IPR018119">
    <property type="entry name" value="Strictosidine_synth_cons-reg"/>
</dbReference>
<evidence type="ECO:0000313" key="7">
    <source>
        <dbReference type="Proteomes" id="UP000682802"/>
    </source>
</evidence>
<dbReference type="EMBL" id="CP076128">
    <property type="protein sequence ID" value="QWG08303.1"/>
    <property type="molecule type" value="Genomic_DNA"/>
</dbReference>
<organism evidence="6 7">
    <name type="scientific">Flammeovirga kamogawensis</name>
    <dbReference type="NCBI Taxonomy" id="373891"/>
    <lineage>
        <taxon>Bacteria</taxon>
        <taxon>Pseudomonadati</taxon>
        <taxon>Bacteroidota</taxon>
        <taxon>Cytophagia</taxon>
        <taxon>Cytophagales</taxon>
        <taxon>Flammeovirgaceae</taxon>
        <taxon>Flammeovirga</taxon>
    </lineage>
</organism>
<dbReference type="PANTHER" id="PTHR10426:SF88">
    <property type="entry name" value="ADIPOCYTE PLASMA MEMBRANE-ASSOCIATED PROTEIN HEMOMUCIN-RELATED"/>
    <property type="match status" value="1"/>
</dbReference>
<evidence type="ECO:0000256" key="4">
    <source>
        <dbReference type="SAM" id="SignalP"/>
    </source>
</evidence>
<name>A0ABX8GY88_9BACT</name>